<proteinExistence type="predicted"/>
<evidence type="ECO:0000256" key="3">
    <source>
        <dbReference type="ARBA" id="ARBA00022989"/>
    </source>
</evidence>
<protein>
    <submittedName>
        <fullName evidence="6">Sulfate permease</fullName>
    </submittedName>
</protein>
<keyword evidence="4 5" id="KW-0472">Membrane</keyword>
<reference evidence="6" key="1">
    <citation type="submission" date="2018-06" db="EMBL/GenBank/DDBJ databases">
        <authorList>
            <person name="Zhirakovskaya E."/>
        </authorList>
    </citation>
    <scope>NUCLEOTIDE SEQUENCE</scope>
</reference>
<feature type="transmembrane region" description="Helical" evidence="5">
    <location>
        <begin position="148"/>
        <end position="179"/>
    </location>
</feature>
<feature type="transmembrane region" description="Helical" evidence="5">
    <location>
        <begin position="242"/>
        <end position="261"/>
    </location>
</feature>
<feature type="transmembrane region" description="Helical" evidence="5">
    <location>
        <begin position="71"/>
        <end position="90"/>
    </location>
</feature>
<accession>A0A3B0Z305</accession>
<name>A0A3B0Z305_9ZZZZ</name>
<feature type="transmembrane region" description="Helical" evidence="5">
    <location>
        <begin position="110"/>
        <end position="127"/>
    </location>
</feature>
<gene>
    <name evidence="6" type="ORF">MNBD_GAMMA17-784</name>
</gene>
<evidence type="ECO:0000313" key="6">
    <source>
        <dbReference type="EMBL" id="VAW87658.1"/>
    </source>
</evidence>
<comment type="subcellular location">
    <subcellularLocation>
        <location evidence="1">Membrane</location>
        <topology evidence="1">Multi-pass membrane protein</topology>
    </subcellularLocation>
</comment>
<evidence type="ECO:0000256" key="5">
    <source>
        <dbReference type="SAM" id="Phobius"/>
    </source>
</evidence>
<evidence type="ECO:0000256" key="2">
    <source>
        <dbReference type="ARBA" id="ARBA00022692"/>
    </source>
</evidence>
<dbReference type="InterPro" id="IPR002781">
    <property type="entry name" value="TM_pro_TauE-like"/>
</dbReference>
<dbReference type="InterPro" id="IPR051598">
    <property type="entry name" value="TSUP/Inactive_protease-like"/>
</dbReference>
<keyword evidence="2 5" id="KW-0812">Transmembrane</keyword>
<dbReference type="AlphaFoldDB" id="A0A3B0Z305"/>
<organism evidence="6">
    <name type="scientific">hydrothermal vent metagenome</name>
    <dbReference type="NCBI Taxonomy" id="652676"/>
    <lineage>
        <taxon>unclassified sequences</taxon>
        <taxon>metagenomes</taxon>
        <taxon>ecological metagenomes</taxon>
    </lineage>
</organism>
<dbReference type="PANTHER" id="PTHR43701">
    <property type="entry name" value="MEMBRANE TRANSPORTER PROTEIN MJ0441-RELATED"/>
    <property type="match status" value="1"/>
</dbReference>
<feature type="transmembrane region" description="Helical" evidence="5">
    <location>
        <begin position="214"/>
        <end position="230"/>
    </location>
</feature>
<feature type="transmembrane region" description="Helical" evidence="5">
    <location>
        <begin position="12"/>
        <end position="34"/>
    </location>
</feature>
<dbReference type="GO" id="GO:0016020">
    <property type="term" value="C:membrane"/>
    <property type="evidence" value="ECO:0007669"/>
    <property type="project" value="UniProtKB-SubCell"/>
</dbReference>
<feature type="transmembrane region" description="Helical" evidence="5">
    <location>
        <begin position="40"/>
        <end position="59"/>
    </location>
</feature>
<keyword evidence="3 5" id="KW-1133">Transmembrane helix</keyword>
<evidence type="ECO:0000256" key="4">
    <source>
        <dbReference type="ARBA" id="ARBA00023136"/>
    </source>
</evidence>
<evidence type="ECO:0000256" key="1">
    <source>
        <dbReference type="ARBA" id="ARBA00004141"/>
    </source>
</evidence>
<sequence>MELIYIISGFAVGVLVGLTGVGGGSLMTPLMIFAFNVQPIVAVGTDLLFAAITKTGGIISHNRRGTICWNIVGWMALGSLPTAILTVYVLDNVLTHSPDFQIDALVNTSLGIALILTAFALYLKNTIQHSGEGIKKLLPNWKQWRTPVTILAGVLLGVLVPITSIGAGAFGAAILLFLYPSLPTMRVVGTDLAHAVPLTAVAGMGHMQMGTVDYTLLAYLLAGSLPGIFVGSHMSTVIPEKVMRPVLATMLLLIGLKFAVFS</sequence>
<dbReference type="EMBL" id="UOFQ01000070">
    <property type="protein sequence ID" value="VAW87658.1"/>
    <property type="molecule type" value="Genomic_DNA"/>
</dbReference>
<dbReference type="Pfam" id="PF01925">
    <property type="entry name" value="TauE"/>
    <property type="match status" value="1"/>
</dbReference>
<dbReference type="PANTHER" id="PTHR43701:SF2">
    <property type="entry name" value="MEMBRANE TRANSPORTER PROTEIN YJNA-RELATED"/>
    <property type="match status" value="1"/>
</dbReference>